<dbReference type="AlphaFoldDB" id="A0A6S7KPE9"/>
<accession>A0A6S7KPE9</accession>
<dbReference type="OrthoDB" id="5948877at2759"/>
<dbReference type="GO" id="GO:0005581">
    <property type="term" value="C:collagen trimer"/>
    <property type="evidence" value="ECO:0007669"/>
    <property type="project" value="UniProtKB-KW"/>
</dbReference>
<evidence type="ECO:0000313" key="1">
    <source>
        <dbReference type="EMBL" id="CAB4028852.1"/>
    </source>
</evidence>
<dbReference type="InterPro" id="IPR036645">
    <property type="entry name" value="Elafin-like_sf"/>
</dbReference>
<dbReference type="PANTHER" id="PTHR24020:SF20">
    <property type="entry name" value="PH DOMAIN-CONTAINING PROTEIN"/>
    <property type="match status" value="1"/>
</dbReference>
<dbReference type="SUPFAM" id="SSF53300">
    <property type="entry name" value="vWA-like"/>
    <property type="match status" value="1"/>
</dbReference>
<dbReference type="InterPro" id="IPR008197">
    <property type="entry name" value="WAP_dom"/>
</dbReference>
<keyword evidence="1" id="KW-0176">Collagen</keyword>
<gene>
    <name evidence="1" type="ORF">PACLA_8A063796</name>
</gene>
<dbReference type="InterPro" id="IPR002035">
    <property type="entry name" value="VWF_A"/>
</dbReference>
<dbReference type="PANTHER" id="PTHR24020">
    <property type="entry name" value="COLLAGEN ALPHA"/>
    <property type="match status" value="1"/>
</dbReference>
<dbReference type="Pfam" id="PF00095">
    <property type="entry name" value="WAP"/>
    <property type="match status" value="1"/>
</dbReference>
<organism evidence="1 2">
    <name type="scientific">Paramuricea clavata</name>
    <name type="common">Red gorgonian</name>
    <name type="synonym">Violescent sea-whip</name>
    <dbReference type="NCBI Taxonomy" id="317549"/>
    <lineage>
        <taxon>Eukaryota</taxon>
        <taxon>Metazoa</taxon>
        <taxon>Cnidaria</taxon>
        <taxon>Anthozoa</taxon>
        <taxon>Octocorallia</taxon>
        <taxon>Malacalcyonacea</taxon>
        <taxon>Plexauridae</taxon>
        <taxon>Paramuricea</taxon>
    </lineage>
</organism>
<reference evidence="1" key="1">
    <citation type="submission" date="2020-04" db="EMBL/GenBank/DDBJ databases">
        <authorList>
            <person name="Alioto T."/>
            <person name="Alioto T."/>
            <person name="Gomez Garrido J."/>
        </authorList>
    </citation>
    <scope>NUCLEOTIDE SEQUENCE</scope>
    <source>
        <strain evidence="1">A484AB</strain>
    </source>
</reference>
<name>A0A6S7KPE9_PARCT</name>
<dbReference type="CDD" id="cd00199">
    <property type="entry name" value="WAP"/>
    <property type="match status" value="1"/>
</dbReference>
<dbReference type="GO" id="GO:0005576">
    <property type="term" value="C:extracellular region"/>
    <property type="evidence" value="ECO:0007669"/>
    <property type="project" value="InterPro"/>
</dbReference>
<evidence type="ECO:0000313" key="2">
    <source>
        <dbReference type="Proteomes" id="UP001152795"/>
    </source>
</evidence>
<proteinExistence type="predicted"/>
<dbReference type="Gene3D" id="3.40.50.410">
    <property type="entry name" value="von Willebrand factor, type A domain"/>
    <property type="match status" value="1"/>
</dbReference>
<dbReference type="GO" id="GO:0030414">
    <property type="term" value="F:peptidase inhibitor activity"/>
    <property type="evidence" value="ECO:0007669"/>
    <property type="project" value="InterPro"/>
</dbReference>
<dbReference type="SMART" id="SM00217">
    <property type="entry name" value="WAP"/>
    <property type="match status" value="1"/>
</dbReference>
<comment type="caution">
    <text evidence="1">The sequence shown here is derived from an EMBL/GenBank/DDBJ whole genome shotgun (WGS) entry which is preliminary data.</text>
</comment>
<dbReference type="SMART" id="SM00327">
    <property type="entry name" value="VWA"/>
    <property type="match status" value="1"/>
</dbReference>
<dbReference type="SUPFAM" id="SSF57256">
    <property type="entry name" value="Elafin-like"/>
    <property type="match status" value="1"/>
</dbReference>
<dbReference type="Proteomes" id="UP001152795">
    <property type="component" value="Unassembled WGS sequence"/>
</dbReference>
<dbReference type="InterPro" id="IPR050525">
    <property type="entry name" value="ECM_Assembly_Org"/>
</dbReference>
<dbReference type="Gene3D" id="4.10.75.10">
    <property type="entry name" value="Elafin-like"/>
    <property type="match status" value="1"/>
</dbReference>
<dbReference type="InterPro" id="IPR036465">
    <property type="entry name" value="vWFA_dom_sf"/>
</dbReference>
<dbReference type="PROSITE" id="PS50234">
    <property type="entry name" value="VWFA"/>
    <property type="match status" value="1"/>
</dbReference>
<dbReference type="EMBL" id="CACRXK020015773">
    <property type="protein sequence ID" value="CAB4028852.1"/>
    <property type="molecule type" value="Genomic_DNA"/>
</dbReference>
<dbReference type="CDD" id="cd01450">
    <property type="entry name" value="vWFA_subfamily_ECM"/>
    <property type="match status" value="1"/>
</dbReference>
<dbReference type="PRINTS" id="PR00453">
    <property type="entry name" value="VWFADOMAIN"/>
</dbReference>
<dbReference type="Pfam" id="PF00092">
    <property type="entry name" value="VWA"/>
    <property type="match status" value="1"/>
</dbReference>
<keyword evidence="2" id="KW-1185">Reference proteome</keyword>
<dbReference type="PROSITE" id="PS51390">
    <property type="entry name" value="WAP"/>
    <property type="match status" value="1"/>
</dbReference>
<sequence length="270" mass="29698">MSDLSCTVASPIIIIFFVAGIESKPGKCPPVTGTLCPQQQNDGCFADFECPGNQKCCDNRCGYTACMDPVSEVSCNIAVDLGFLLDASTSITPLNFNRMKTFIKDLVNEFDVREGGTHVAAIAFGDRARMMFDFNGLQGSNLTKENLTTKIDEIPQISGSNRLDLALTMAKDDMFSFTGGKRDKTPRFLVIVTDGIGDVWSQNLAKLRELAKTLKDGRVELLVVAIGDDVRVEEFKRISSGEKTVYNPKLFSDLRTLYKEVAVRSCKGKF</sequence>
<protein>
    <submittedName>
        <fullName evidence="1">Collagen alpha-4(VI) chain</fullName>
    </submittedName>
</protein>